<dbReference type="CDD" id="cd15536">
    <property type="entry name" value="PHD_PHRF1"/>
    <property type="match status" value="1"/>
</dbReference>
<feature type="compositionally biased region" description="Low complexity" evidence="5">
    <location>
        <begin position="1015"/>
        <end position="1026"/>
    </location>
</feature>
<feature type="compositionally biased region" description="Polar residues" evidence="5">
    <location>
        <begin position="255"/>
        <end position="265"/>
    </location>
</feature>
<dbReference type="PANTHER" id="PTHR12618">
    <property type="entry name" value="PHD AND RING FINGER DOMAIN-CONTAINING PROTEIN 1"/>
    <property type="match status" value="1"/>
</dbReference>
<feature type="region of interest" description="Disordered" evidence="5">
    <location>
        <begin position="972"/>
        <end position="1222"/>
    </location>
</feature>
<name>A0A6P7XX89_9AMPH</name>
<dbReference type="Gene3D" id="3.30.40.10">
    <property type="entry name" value="Zinc/RING finger domain, C3HC4 (zinc finger)"/>
    <property type="match status" value="2"/>
</dbReference>
<dbReference type="SUPFAM" id="SSF57903">
    <property type="entry name" value="FYVE/PHD zinc finger"/>
    <property type="match status" value="1"/>
</dbReference>
<feature type="compositionally biased region" description="Basic residues" evidence="5">
    <location>
        <begin position="1069"/>
        <end position="1081"/>
    </location>
</feature>
<dbReference type="InterPro" id="IPR047157">
    <property type="entry name" value="PHRF1/Atg35"/>
</dbReference>
<accession>A0A6P7XX89</accession>
<feature type="domain" description="PHD-type" evidence="6">
    <location>
        <begin position="181"/>
        <end position="231"/>
    </location>
</feature>
<dbReference type="InterPro" id="IPR019787">
    <property type="entry name" value="Znf_PHD-finger"/>
</dbReference>
<dbReference type="CDD" id="cd16635">
    <property type="entry name" value="mRING-HC-C3HC3D_PHRF1"/>
    <property type="match status" value="1"/>
</dbReference>
<dbReference type="RefSeq" id="XP_030057148.1">
    <property type="nucleotide sequence ID" value="XM_030201288.1"/>
</dbReference>
<feature type="domain" description="RING-type" evidence="7">
    <location>
        <begin position="105"/>
        <end position="146"/>
    </location>
</feature>
<feature type="compositionally biased region" description="Basic and acidic residues" evidence="5">
    <location>
        <begin position="1000"/>
        <end position="1014"/>
    </location>
</feature>
<evidence type="ECO:0000256" key="1">
    <source>
        <dbReference type="ARBA" id="ARBA00022723"/>
    </source>
</evidence>
<feature type="compositionally biased region" description="Basic residues" evidence="5">
    <location>
        <begin position="337"/>
        <end position="374"/>
    </location>
</feature>
<keyword evidence="1" id="KW-0479">Metal-binding</keyword>
<feature type="region of interest" description="Disordered" evidence="5">
    <location>
        <begin position="891"/>
        <end position="910"/>
    </location>
</feature>
<keyword evidence="3" id="KW-0862">Zinc</keyword>
<dbReference type="PANTHER" id="PTHR12618:SF20">
    <property type="entry name" value="PHD AND RING FINGER DOMAIN-CONTAINING PROTEIN 1"/>
    <property type="match status" value="1"/>
</dbReference>
<dbReference type="InterPro" id="IPR013083">
    <property type="entry name" value="Znf_RING/FYVE/PHD"/>
</dbReference>
<feature type="region of interest" description="Disordered" evidence="5">
    <location>
        <begin position="234"/>
        <end position="281"/>
    </location>
</feature>
<dbReference type="CTD" id="57661"/>
<feature type="region of interest" description="Disordered" evidence="5">
    <location>
        <begin position="622"/>
        <end position="774"/>
    </location>
</feature>
<feature type="compositionally biased region" description="Basic and acidic residues" evidence="5">
    <location>
        <begin position="740"/>
        <end position="749"/>
    </location>
</feature>
<protein>
    <submittedName>
        <fullName evidence="9">PHD and RING finger domain-containing protein 1</fullName>
    </submittedName>
</protein>
<dbReference type="SMART" id="SM00184">
    <property type="entry name" value="RING"/>
    <property type="match status" value="2"/>
</dbReference>
<evidence type="ECO:0000256" key="5">
    <source>
        <dbReference type="SAM" id="MobiDB-lite"/>
    </source>
</evidence>
<feature type="compositionally biased region" description="Basic and acidic residues" evidence="5">
    <location>
        <begin position="1161"/>
        <end position="1182"/>
    </location>
</feature>
<feature type="compositionally biased region" description="Basic and acidic residues" evidence="5">
    <location>
        <begin position="1194"/>
        <end position="1216"/>
    </location>
</feature>
<feature type="compositionally biased region" description="Basic and acidic residues" evidence="5">
    <location>
        <begin position="1927"/>
        <end position="1939"/>
    </location>
</feature>
<dbReference type="PROSITE" id="PS50016">
    <property type="entry name" value="ZF_PHD_2"/>
    <property type="match status" value="1"/>
</dbReference>
<feature type="region of interest" description="Disordered" evidence="5">
    <location>
        <begin position="2017"/>
        <end position="2036"/>
    </location>
</feature>
<organism evidence="8 9">
    <name type="scientific">Microcaecilia unicolor</name>
    <dbReference type="NCBI Taxonomy" id="1415580"/>
    <lineage>
        <taxon>Eukaryota</taxon>
        <taxon>Metazoa</taxon>
        <taxon>Chordata</taxon>
        <taxon>Craniata</taxon>
        <taxon>Vertebrata</taxon>
        <taxon>Euteleostomi</taxon>
        <taxon>Amphibia</taxon>
        <taxon>Gymnophiona</taxon>
        <taxon>Siphonopidae</taxon>
        <taxon>Microcaecilia</taxon>
    </lineage>
</organism>
<evidence type="ECO:0000256" key="2">
    <source>
        <dbReference type="ARBA" id="ARBA00022771"/>
    </source>
</evidence>
<keyword evidence="8" id="KW-1185">Reference proteome</keyword>
<dbReference type="KEGG" id="muo:115469030"/>
<sequence length="2036" mass="223824">MDDEDSQDEQIIGNAALRKGKRQTPALISEESSGSSGDDTDNDDEDFDDEAEEGSEGEAEGSDLEEDGDEDPEEETEDTVQHLESADSKSAKCTPSSSDEDAENCPICLNVFRDQVVGTPENCAHYFCLDCILEWSKNASSCPVDRITFSCVCIRAHFGGEILKKIPVESRTAQVEEEDDITNCQVCGRSDREDRLLLCDGCDSGYHMECLTPPLSAVPVDEWFCPQCEAENRPSNDADSLSDEEAIIPQPPVTPSTSRPQTNGMRTRAIARTRQSERVRASVNQLRIRTAQRIQHVPNYLAASLLDDTIEAVVAGLNTAVYQRPFASRSTTNQKAKAGRKKKLTGKKKTRTRSRNKGRKTGKRRRRKKAKKLKPAKDVTVRSRIARTLGLCKPVRGVSIPAVQRAVEPSLGCLRADIGAASLSVFGDPYELDPFDSNEEHPVSPASPLSTKRRILSRSALQSHQPVARPISVGLSSRNVPAPIREPIAETAPLPDLLGSILTGQNFLMMNSSDIFISRDGSLMAKNTACLTQKSIPNESRNGETQRYCLNPGPMPSGAGMSMLTAESPKLVAPTAQAQPASVNHSTSSPTLFLPRGLERALNPVARSLGIAAEQLHNAIVSRVPPSQNSESMRKLGETPRFNGDSKQPSRSFPIATPTHNASCVKSSPTRPLLKPSVRLDISELPRIPKIKRDESGEHPKSASRTGSVGIPSSCINHLTGKGDSSQPSRFTTVQNNKSSSRESQEQHSHGGGSSTFTNTSASGDAASHVSGGSRVLEAQSGGGFRITISGNAGHSSRLFSPSSCDPFHNTDKIQQKPSSPSCDNSSKKAKPVKSEIYDPFDPTGSDSSSAHSSPERTEPQAAVPTNSAKIGTFRSFRFFTTMPKISVSRLGPVFSDAPSPSPPRSTELRSDSALKQIIIERSMETMAEKVIKVENDNTNEENNHIAASCTTRSVRLTPELEHWKAKISEDTVEFHEEEEPSDCSMKAELNTKISLGKESQQKATEKHQPRKTESSSPSRSNSSSHSQKKPKKEKKSLSKRQRKTSSRSHSRERSSRSASWSTEEDRSKKARYKSKGHRASSGHSSSSSRERYKKKKVKEKKSKSSWYWERKKSRSGSPSPDYYYSRKKKKRRSRSHSRGRERSWSSSEERAKRRKHKRDRSHDRYDKRESGSHGRERWRSRSRERKRPRSRSHSREYKRAKSRDRWLHTKERYSGSKEPYYSPHRRKVASISIDSTVKHSSTKLQMWHPPEEQELLKAKPKQKASGVALVEEKDLKESMKRERIGEALTDALADDFVKTESAGSQGSPEPFVSPPQWEIIDDTSAHAGSLYDSISAMGVLKSAYSDDDECESVASCTVEKEETWMNEKDVELAQALPETKTTVRDDKERASETVVLNIKEEAEESEFLGVNGDAVDPVPIEHERDAVEPVLVDLGEDAVEPAPVDLGGYIDKPLRSDHAGYSETGGSDLGGYAEEPVQPNLRGYYVEPARSDLGGYAADPEQSDLGGYAAEPTSLDLGEYAEEPAQLDLGGHTEEPAQLDLGRCTAEPVRSDLEGYVVEPARSDLGGYAEEPARSDVYAAELARSDVMGYDAELVQSDLGGYIAEPAQTDFGGYTVEHVLTGFGEEAVESVMMGPGGEAEEPVLTDPGGEAVAPALMDIRGEAVEPALTGFGAEAVEPALTGFGEEAVEPVLMGFGGETTEPTLTSFGGETAEPALMDEEEAALATTAMSAEEKTIMTTVNEEKEVASETSLMEWEEELLGITAMKIKEEASVLEEEEEEEDGNVDQLLKKLKPQSISEEPVLKSKSLVKRVTWNLQDEESDTSAAEKTPRVPFYKQQRAREVPWKVTEMSNPILNQVITQNSPLALPLPVSIPPYAPVSEPTVQFIMQGSVPLITGVAGTGLIPEPGSLVTACEPGAETASIEDTENKGKAPKQAPERVKNEEYLKKLHIQERAVEEVKLAIKPFYQKREITKDEYKDILRKAVQKICHSKSGEINPVKVANLVKAYVERYKHMRKYKKPEPEEDQESEHQTPA</sequence>
<evidence type="ECO:0000259" key="7">
    <source>
        <dbReference type="PROSITE" id="PS50089"/>
    </source>
</evidence>
<evidence type="ECO:0000259" key="6">
    <source>
        <dbReference type="PROSITE" id="PS50016"/>
    </source>
</evidence>
<evidence type="ECO:0000256" key="3">
    <source>
        <dbReference type="ARBA" id="ARBA00022833"/>
    </source>
</evidence>
<dbReference type="SMART" id="SM00249">
    <property type="entry name" value="PHD"/>
    <property type="match status" value="1"/>
</dbReference>
<dbReference type="OrthoDB" id="1935339at2759"/>
<feature type="compositionally biased region" description="Basic residues" evidence="5">
    <location>
        <begin position="1183"/>
        <end position="1193"/>
    </location>
</feature>
<feature type="region of interest" description="Disordered" evidence="5">
    <location>
        <begin position="798"/>
        <end position="867"/>
    </location>
</feature>
<dbReference type="FunCoup" id="A0A6P7XX89">
    <property type="interactions" value="1247"/>
</dbReference>
<reference evidence="9" key="1">
    <citation type="submission" date="2025-08" db="UniProtKB">
        <authorList>
            <consortium name="RefSeq"/>
        </authorList>
    </citation>
    <scope>IDENTIFICATION</scope>
</reference>
<dbReference type="Pfam" id="PF23030">
    <property type="entry name" value="SCAF11-like_C"/>
    <property type="match status" value="1"/>
</dbReference>
<dbReference type="GeneID" id="115469030"/>
<feature type="region of interest" description="Disordered" evidence="5">
    <location>
        <begin position="1"/>
        <end position="102"/>
    </location>
</feature>
<feature type="compositionally biased region" description="Basic residues" evidence="5">
    <location>
        <begin position="1092"/>
        <end position="1104"/>
    </location>
</feature>
<dbReference type="Pfam" id="PF13639">
    <property type="entry name" value="zf-RING_2"/>
    <property type="match status" value="1"/>
</dbReference>
<feature type="compositionally biased region" description="Basic residues" evidence="5">
    <location>
        <begin position="1126"/>
        <end position="1138"/>
    </location>
</feature>
<dbReference type="InterPro" id="IPR057031">
    <property type="entry name" value="SFR19-like_C"/>
</dbReference>
<dbReference type="InterPro" id="IPR011011">
    <property type="entry name" value="Znf_FYVE_PHD"/>
</dbReference>
<dbReference type="InterPro" id="IPR001965">
    <property type="entry name" value="Znf_PHD"/>
</dbReference>
<evidence type="ECO:0000256" key="4">
    <source>
        <dbReference type="PROSITE-ProRule" id="PRU00175"/>
    </source>
</evidence>
<feature type="compositionally biased region" description="Basic and acidic residues" evidence="5">
    <location>
        <begin position="79"/>
        <end position="90"/>
    </location>
</feature>
<evidence type="ECO:0000313" key="9">
    <source>
        <dbReference type="RefSeq" id="XP_030057148.1"/>
    </source>
</evidence>
<proteinExistence type="predicted"/>
<dbReference type="PROSITE" id="PS50089">
    <property type="entry name" value="ZF_RING_2"/>
    <property type="match status" value="1"/>
</dbReference>
<feature type="compositionally biased region" description="Basic and acidic residues" evidence="5">
    <location>
        <begin position="1139"/>
        <end position="1152"/>
    </location>
</feature>
<dbReference type="Proteomes" id="UP000515156">
    <property type="component" value="Chromosome 4"/>
</dbReference>
<keyword evidence="2 4" id="KW-0863">Zinc-finger</keyword>
<feature type="compositionally biased region" description="Acidic residues" evidence="5">
    <location>
        <begin position="38"/>
        <end position="78"/>
    </location>
</feature>
<dbReference type="PROSITE" id="PS00518">
    <property type="entry name" value="ZF_RING_1"/>
    <property type="match status" value="1"/>
</dbReference>
<feature type="compositionally biased region" description="Polar residues" evidence="5">
    <location>
        <begin position="816"/>
        <end position="825"/>
    </location>
</feature>
<dbReference type="InterPro" id="IPR017907">
    <property type="entry name" value="Znf_RING_CS"/>
</dbReference>
<feature type="compositionally biased region" description="Basic and acidic residues" evidence="5">
    <location>
        <begin position="691"/>
        <end position="701"/>
    </location>
</feature>
<dbReference type="InParanoid" id="A0A6P7XX89"/>
<gene>
    <name evidence="9" type="primary">PHRF1</name>
</gene>
<feature type="region of interest" description="Disordered" evidence="5">
    <location>
        <begin position="328"/>
        <end position="379"/>
    </location>
</feature>
<evidence type="ECO:0000313" key="8">
    <source>
        <dbReference type="Proteomes" id="UP000515156"/>
    </source>
</evidence>
<feature type="compositionally biased region" description="Polar residues" evidence="5">
    <location>
        <begin position="723"/>
        <end position="738"/>
    </location>
</feature>
<dbReference type="Pfam" id="PF00628">
    <property type="entry name" value="PHD"/>
    <property type="match status" value="1"/>
</dbReference>
<dbReference type="SUPFAM" id="SSF57850">
    <property type="entry name" value="RING/U-box"/>
    <property type="match status" value="1"/>
</dbReference>
<feature type="compositionally biased region" description="Basic residues" evidence="5">
    <location>
        <begin position="1027"/>
        <end position="1049"/>
    </location>
</feature>
<feature type="region of interest" description="Disordered" evidence="5">
    <location>
        <begin position="1919"/>
        <end position="1939"/>
    </location>
</feature>
<feature type="compositionally biased region" description="Polar residues" evidence="5">
    <location>
        <begin position="658"/>
        <end position="670"/>
    </location>
</feature>
<dbReference type="InterPro" id="IPR001841">
    <property type="entry name" value="Znf_RING"/>
</dbReference>
<dbReference type="GO" id="GO:0008270">
    <property type="term" value="F:zinc ion binding"/>
    <property type="evidence" value="ECO:0007669"/>
    <property type="project" value="UniProtKB-KW"/>
</dbReference>